<reference evidence="5" key="2">
    <citation type="submission" date="2022-04" db="EMBL/GenBank/DDBJ databases">
        <title>Sequencing and genomic assembly of Halococcus dombrowskii.</title>
        <authorList>
            <person name="Lim S.W."/>
            <person name="MacLea K.S."/>
        </authorList>
    </citation>
    <scope>NUCLEOTIDE SEQUENCE</scope>
    <source>
        <strain evidence="5">H4</strain>
    </source>
</reference>
<dbReference type="RefSeq" id="WP_004053222.1">
    <property type="nucleotide sequence ID" value="NZ_BAAADN010000043.1"/>
</dbReference>
<keyword evidence="1 2" id="KW-0129">CBS domain</keyword>
<dbReference type="PANTHER" id="PTHR43080:SF2">
    <property type="entry name" value="CBS DOMAIN-CONTAINING PROTEIN"/>
    <property type="match status" value="1"/>
</dbReference>
<dbReference type="SUPFAM" id="SSF54631">
    <property type="entry name" value="CBS-domain pair"/>
    <property type="match status" value="1"/>
</dbReference>
<dbReference type="InterPro" id="IPR000644">
    <property type="entry name" value="CBS_dom"/>
</dbReference>
<evidence type="ECO:0000256" key="1">
    <source>
        <dbReference type="ARBA" id="ARBA00023122"/>
    </source>
</evidence>
<name>A0AAV3SK28_HALDO</name>
<dbReference type="PANTHER" id="PTHR43080">
    <property type="entry name" value="CBS DOMAIN-CONTAINING PROTEIN CBSX3, MITOCHONDRIAL"/>
    <property type="match status" value="1"/>
</dbReference>
<dbReference type="SMART" id="SM00116">
    <property type="entry name" value="CBS"/>
    <property type="match status" value="2"/>
</dbReference>
<reference evidence="4" key="3">
    <citation type="submission" date="2023-12" db="EMBL/GenBank/DDBJ databases">
        <authorList>
            <person name="Sun Q."/>
            <person name="Inoue M."/>
        </authorList>
    </citation>
    <scope>NUCLEOTIDE SEQUENCE</scope>
    <source>
        <strain evidence="4">JCM 12289</strain>
    </source>
</reference>
<evidence type="ECO:0000259" key="3">
    <source>
        <dbReference type="PROSITE" id="PS51371"/>
    </source>
</evidence>
<evidence type="ECO:0000256" key="2">
    <source>
        <dbReference type="PROSITE-ProRule" id="PRU00703"/>
    </source>
</evidence>
<dbReference type="EMBL" id="BAAADN010000043">
    <property type="protein sequence ID" value="GAA0469343.1"/>
    <property type="molecule type" value="Genomic_DNA"/>
</dbReference>
<evidence type="ECO:0000313" key="4">
    <source>
        <dbReference type="EMBL" id="GAA0469343.1"/>
    </source>
</evidence>
<organism evidence="4 7">
    <name type="scientific">Halococcus dombrowskii</name>
    <dbReference type="NCBI Taxonomy" id="179637"/>
    <lineage>
        <taxon>Archaea</taxon>
        <taxon>Methanobacteriati</taxon>
        <taxon>Methanobacteriota</taxon>
        <taxon>Stenosarchaea group</taxon>
        <taxon>Halobacteria</taxon>
        <taxon>Halobacteriales</taxon>
        <taxon>Halococcaceae</taxon>
        <taxon>Halococcus</taxon>
    </lineage>
</organism>
<dbReference type="GeneID" id="71761619"/>
<dbReference type="Proteomes" id="UP000830542">
    <property type="component" value="Chromosome"/>
</dbReference>
<reference evidence="4" key="1">
    <citation type="journal article" date="2014" name="Int. J. Syst. Evol. Microbiol.">
        <title>Complete genome sequence of Corynebacterium casei LMG S-19264T (=DSM 44701T), isolated from a smear-ripened cheese.</title>
        <authorList>
            <consortium name="US DOE Joint Genome Institute (JGI-PGF)"/>
            <person name="Walter F."/>
            <person name="Albersmeier A."/>
            <person name="Kalinowski J."/>
            <person name="Ruckert C."/>
        </authorList>
    </citation>
    <scope>NUCLEOTIDE SEQUENCE</scope>
    <source>
        <strain evidence="4">JCM 12289</strain>
    </source>
</reference>
<dbReference type="InterPro" id="IPR051257">
    <property type="entry name" value="Diverse_CBS-Domain"/>
</dbReference>
<feature type="domain" description="CBS" evidence="3">
    <location>
        <begin position="74"/>
        <end position="131"/>
    </location>
</feature>
<dbReference type="Gene3D" id="3.10.580.10">
    <property type="entry name" value="CBS-domain"/>
    <property type="match status" value="1"/>
</dbReference>
<dbReference type="CDD" id="cd09836">
    <property type="entry name" value="CBS_pair_arch"/>
    <property type="match status" value="1"/>
</dbReference>
<dbReference type="InterPro" id="IPR046342">
    <property type="entry name" value="CBS_dom_sf"/>
</dbReference>
<evidence type="ECO:0000313" key="6">
    <source>
        <dbReference type="Proteomes" id="UP000830542"/>
    </source>
</evidence>
<dbReference type="AlphaFoldDB" id="A0AAV3SK28"/>
<evidence type="ECO:0000313" key="5">
    <source>
        <dbReference type="EMBL" id="UOO96481.1"/>
    </source>
</evidence>
<evidence type="ECO:0000313" key="7">
    <source>
        <dbReference type="Proteomes" id="UP001500962"/>
    </source>
</evidence>
<sequence>MDDLFVGRVMSTDLHTVAPETLVADAAELMLDNCVGSVVVVENGELRGILTRTDFVDIVAKSRPKAATPVSDYMTTDVVTTTAQAPIRDVADTMTEHGFHHMPVVSDEDGLIGMITSTDLAAYLSHVQTPSPA</sequence>
<dbReference type="EMBL" id="CP095005">
    <property type="protein sequence ID" value="UOO96481.1"/>
    <property type="molecule type" value="Genomic_DNA"/>
</dbReference>
<dbReference type="Pfam" id="PF00571">
    <property type="entry name" value="CBS"/>
    <property type="match status" value="2"/>
</dbReference>
<accession>A0AAV3SK28</accession>
<dbReference type="Proteomes" id="UP001500962">
    <property type="component" value="Unassembled WGS sequence"/>
</dbReference>
<protein>
    <submittedName>
        <fullName evidence="5">CBS domain-containing protein</fullName>
    </submittedName>
</protein>
<dbReference type="PROSITE" id="PS51371">
    <property type="entry name" value="CBS"/>
    <property type="match status" value="2"/>
</dbReference>
<proteinExistence type="predicted"/>
<dbReference type="KEGG" id="hdo:MUK72_07185"/>
<gene>
    <name evidence="4" type="ORF">GCM10008985_28010</name>
    <name evidence="5" type="ORF">MUK72_07185</name>
</gene>
<keyword evidence="6" id="KW-1185">Reference proteome</keyword>
<feature type="domain" description="CBS" evidence="3">
    <location>
        <begin position="10"/>
        <end position="65"/>
    </location>
</feature>